<name>A0A7S2DMK9_9EUKA</name>
<gene>
    <name evidence="2" type="ORF">CBRE1094_LOCUS18942</name>
</gene>
<dbReference type="EMBL" id="HBGU01034682">
    <property type="protein sequence ID" value="CAD9459057.1"/>
    <property type="molecule type" value="Transcribed_RNA"/>
</dbReference>
<feature type="region of interest" description="Disordered" evidence="1">
    <location>
        <begin position="516"/>
        <end position="538"/>
    </location>
</feature>
<dbReference type="AlphaFoldDB" id="A0A7S2DMK9"/>
<proteinExistence type="predicted"/>
<organism evidence="2">
    <name type="scientific">Haptolina brevifila</name>
    <dbReference type="NCBI Taxonomy" id="156173"/>
    <lineage>
        <taxon>Eukaryota</taxon>
        <taxon>Haptista</taxon>
        <taxon>Haptophyta</taxon>
        <taxon>Prymnesiophyceae</taxon>
        <taxon>Prymnesiales</taxon>
        <taxon>Prymnesiaceae</taxon>
        <taxon>Haptolina</taxon>
    </lineage>
</organism>
<evidence type="ECO:0000256" key="1">
    <source>
        <dbReference type="SAM" id="MobiDB-lite"/>
    </source>
</evidence>
<reference evidence="2" key="1">
    <citation type="submission" date="2021-01" db="EMBL/GenBank/DDBJ databases">
        <authorList>
            <person name="Corre E."/>
            <person name="Pelletier E."/>
            <person name="Niang G."/>
            <person name="Scheremetjew M."/>
            <person name="Finn R."/>
            <person name="Kale V."/>
            <person name="Holt S."/>
            <person name="Cochrane G."/>
            <person name="Meng A."/>
            <person name="Brown T."/>
            <person name="Cohen L."/>
        </authorList>
    </citation>
    <scope>NUCLEOTIDE SEQUENCE</scope>
    <source>
        <strain evidence="2">UTEX LB 985</strain>
    </source>
</reference>
<feature type="compositionally biased region" description="Low complexity" evidence="1">
    <location>
        <begin position="348"/>
        <end position="372"/>
    </location>
</feature>
<feature type="compositionally biased region" description="Pro residues" evidence="1">
    <location>
        <begin position="373"/>
        <end position="392"/>
    </location>
</feature>
<feature type="region of interest" description="Disordered" evidence="1">
    <location>
        <begin position="110"/>
        <end position="148"/>
    </location>
</feature>
<evidence type="ECO:0000313" key="2">
    <source>
        <dbReference type="EMBL" id="CAD9459057.1"/>
    </source>
</evidence>
<protein>
    <submittedName>
        <fullName evidence="2">Uncharacterized protein</fullName>
    </submittedName>
</protein>
<feature type="compositionally biased region" description="Polar residues" evidence="1">
    <location>
        <begin position="528"/>
        <end position="538"/>
    </location>
</feature>
<feature type="compositionally biased region" description="Low complexity" evidence="1">
    <location>
        <begin position="320"/>
        <end position="340"/>
    </location>
</feature>
<sequence length="538" mass="55794">MRTRGKKVNAAGEEAKEKESTGVPPNEEWLALSTTISLLGEADLMALDEDLQEVPWGTIGQGAHHQILSPLTALAETQTLSGLSTMAFNEMAEWGATSGSLEGMQTHDQVLSAAPSTPAPETGDPLTQKADSCFTIPQPRTPKLRTGRAAESIARVREISEPSLSEGLNSVHEEHAGQQFPTSQLASLVESTSLELPLPLSLGLSSHLTLATPTKMDDDIQAASQQLRPLSGLGLSRRISFSIPQAGGQLTSQLSADALKDKNGTRSSSPFCMGKRSASPFHAIKSSNGSSDTLRSINLMVNRAQVITRGRPRSAGGGRSSSMSSRSAAPSPAPRSRSSTPRPPSATPRPSSRASTSTPRPPSATSSTTVRPCSPPPPPTAPPTLLPLPLSTPPTTTLPLPMPAALPPVPGCKLPLSSLGSIACMRSATTSNNPSQLQQLFAPKTEASLGRPRGGGSKGAVMRSFGGSLGGTLLSLDKADSPLAFSSASTIDVETPNKEKRAAPVGTPNMRESKIARNASGGGINFTVKPSPSKGTAS</sequence>
<accession>A0A7S2DMK9</accession>
<dbReference type="PRINTS" id="PR01217">
    <property type="entry name" value="PRICHEXTENSN"/>
</dbReference>
<feature type="region of interest" description="Disordered" evidence="1">
    <location>
        <begin position="260"/>
        <end position="402"/>
    </location>
</feature>
<feature type="region of interest" description="Disordered" evidence="1">
    <location>
        <begin position="1"/>
        <end position="26"/>
    </location>
</feature>
<feature type="compositionally biased region" description="Polar residues" evidence="1">
    <location>
        <begin position="285"/>
        <end position="296"/>
    </location>
</feature>